<keyword evidence="2 7" id="KW-0285">Flavoprotein</keyword>
<protein>
    <recommendedName>
        <fullName evidence="7">Putative NAD(P)H nitroreductase</fullName>
        <ecNumber evidence="7">1.-.-.-</ecNumber>
    </recommendedName>
</protein>
<dbReference type="GO" id="GO:0016491">
    <property type="term" value="F:oxidoreductase activity"/>
    <property type="evidence" value="ECO:0007669"/>
    <property type="project" value="UniProtKB-UniRule"/>
</dbReference>
<evidence type="ECO:0000256" key="6">
    <source>
        <dbReference type="ARBA" id="ARBA00023027"/>
    </source>
</evidence>
<evidence type="ECO:0000256" key="1">
    <source>
        <dbReference type="ARBA" id="ARBA00007118"/>
    </source>
</evidence>
<feature type="binding site" evidence="8">
    <location>
        <position position="39"/>
    </location>
    <ligand>
        <name>FMN</name>
        <dbReference type="ChEBI" id="CHEBI:58210"/>
        <note>ligand shared between dimeric partners</note>
    </ligand>
</feature>
<dbReference type="Pfam" id="PF00881">
    <property type="entry name" value="Nitroreductase"/>
    <property type="match status" value="1"/>
</dbReference>
<comment type="caution">
    <text evidence="10">The sequence shown here is derived from an EMBL/GenBank/DDBJ whole genome shotgun (WGS) entry which is preliminary data.</text>
</comment>
<dbReference type="SUPFAM" id="SSF55469">
    <property type="entry name" value="FMN-dependent nitroreductase-like"/>
    <property type="match status" value="1"/>
</dbReference>
<dbReference type="PANTHER" id="PTHR43821">
    <property type="entry name" value="NAD(P)H NITROREDUCTASE YDJA-RELATED"/>
    <property type="match status" value="1"/>
</dbReference>
<sequence>MDLLEAIKSRRSMGLVKEEPVPEDVINQILEAGNWAPSHFRTEPWRFFVLRGEGRRPLGRILAEIAAESMDEPSSETSQKKLEKTLEKPFRAPLVITVAVQPTEDNPKVIDVEEYGAVYAAIQNMLLAAHGLGLAGIWRTGKPAYHPKMKDLFGLTDKGEILGFLYLGYPKREAPPGKRKELTNCVKWLTDEKDYENLSSR</sequence>
<evidence type="ECO:0000259" key="9">
    <source>
        <dbReference type="Pfam" id="PF00881"/>
    </source>
</evidence>
<dbReference type="PANTHER" id="PTHR43821:SF1">
    <property type="entry name" value="NAD(P)H NITROREDUCTASE YDJA-RELATED"/>
    <property type="match status" value="1"/>
</dbReference>
<dbReference type="PIRSF" id="PIRSF000232">
    <property type="entry name" value="YdjA"/>
    <property type="match status" value="1"/>
</dbReference>
<feature type="binding site" description="in other chain" evidence="8">
    <location>
        <begin position="138"/>
        <end position="140"/>
    </location>
    <ligand>
        <name>FMN</name>
        <dbReference type="ChEBI" id="CHEBI:58210"/>
        <note>ligand shared between dimeric partners</note>
    </ligand>
</feature>
<evidence type="ECO:0000313" key="10">
    <source>
        <dbReference type="EMBL" id="RIW34690.1"/>
    </source>
</evidence>
<dbReference type="Proteomes" id="UP000265801">
    <property type="component" value="Unassembled WGS sequence"/>
</dbReference>
<evidence type="ECO:0000313" key="11">
    <source>
        <dbReference type="Proteomes" id="UP000265801"/>
    </source>
</evidence>
<dbReference type="EMBL" id="QXIR01000010">
    <property type="protein sequence ID" value="RIW34690.1"/>
    <property type="molecule type" value="Genomic_DNA"/>
</dbReference>
<accession>A0A3A1QZY1</accession>
<evidence type="ECO:0000256" key="4">
    <source>
        <dbReference type="ARBA" id="ARBA00022857"/>
    </source>
</evidence>
<comment type="similarity">
    <text evidence="1 7">Belongs to the nitroreductase family.</text>
</comment>
<feature type="binding site" description="in other chain" evidence="8">
    <location>
        <begin position="10"/>
        <end position="12"/>
    </location>
    <ligand>
        <name>FMN</name>
        <dbReference type="ChEBI" id="CHEBI:58210"/>
        <note>ligand shared between dimeric partners</note>
    </ligand>
</feature>
<dbReference type="CDD" id="cd02135">
    <property type="entry name" value="YdjA-like"/>
    <property type="match status" value="1"/>
</dbReference>
<comment type="cofactor">
    <cofactor evidence="8">
        <name>FMN</name>
        <dbReference type="ChEBI" id="CHEBI:58210"/>
    </cofactor>
    <text evidence="8">Binds 1 FMN per subunit.</text>
</comment>
<keyword evidence="3 7" id="KW-0288">FMN</keyword>
<dbReference type="InterPro" id="IPR026021">
    <property type="entry name" value="YdjA-like"/>
</dbReference>
<keyword evidence="4 7" id="KW-0521">NADP</keyword>
<dbReference type="Gene3D" id="3.40.109.10">
    <property type="entry name" value="NADH Oxidase"/>
    <property type="match status" value="1"/>
</dbReference>
<organism evidence="10 11">
    <name type="scientific">Bacillus salacetis</name>
    <dbReference type="NCBI Taxonomy" id="2315464"/>
    <lineage>
        <taxon>Bacteria</taxon>
        <taxon>Bacillati</taxon>
        <taxon>Bacillota</taxon>
        <taxon>Bacilli</taxon>
        <taxon>Bacillales</taxon>
        <taxon>Bacillaceae</taxon>
        <taxon>Bacillus</taxon>
    </lineage>
</organism>
<keyword evidence="11" id="KW-1185">Reference proteome</keyword>
<proteinExistence type="inferred from homology"/>
<name>A0A3A1QZY1_9BACI</name>
<dbReference type="InterPro" id="IPR052530">
    <property type="entry name" value="NAD(P)H_nitroreductase"/>
</dbReference>
<dbReference type="InterPro" id="IPR029479">
    <property type="entry name" value="Nitroreductase"/>
</dbReference>
<feature type="domain" description="Nitroreductase" evidence="9">
    <location>
        <begin position="7"/>
        <end position="169"/>
    </location>
</feature>
<dbReference type="InterPro" id="IPR000415">
    <property type="entry name" value="Nitroreductase-like"/>
</dbReference>
<keyword evidence="6 7" id="KW-0520">NAD</keyword>
<evidence type="ECO:0000256" key="5">
    <source>
        <dbReference type="ARBA" id="ARBA00023002"/>
    </source>
</evidence>
<evidence type="ECO:0000256" key="2">
    <source>
        <dbReference type="ARBA" id="ARBA00022630"/>
    </source>
</evidence>
<evidence type="ECO:0000256" key="8">
    <source>
        <dbReference type="PIRSR" id="PIRSR000232-1"/>
    </source>
</evidence>
<evidence type="ECO:0000256" key="3">
    <source>
        <dbReference type="ARBA" id="ARBA00022643"/>
    </source>
</evidence>
<reference evidence="10 11" key="1">
    <citation type="submission" date="2018-09" db="EMBL/GenBank/DDBJ databases">
        <title>Bacillus saliacetes sp. nov., isolated from Thai shrimp paste (Ka-pi).</title>
        <authorList>
            <person name="Daroonpunt R."/>
            <person name="Tanasupawat S."/>
            <person name="Yiamsombut S."/>
        </authorList>
    </citation>
    <scope>NUCLEOTIDE SEQUENCE [LARGE SCALE GENOMIC DNA]</scope>
    <source>
        <strain evidence="10 11">SKP7-4</strain>
    </source>
</reference>
<dbReference type="EC" id="1.-.-.-" evidence="7"/>
<dbReference type="OrthoDB" id="9804207at2"/>
<dbReference type="AlphaFoldDB" id="A0A3A1QZY1"/>
<dbReference type="RefSeq" id="WP_119546628.1">
    <property type="nucleotide sequence ID" value="NZ_QXIR01000010.1"/>
</dbReference>
<evidence type="ECO:0000256" key="7">
    <source>
        <dbReference type="PIRNR" id="PIRNR000232"/>
    </source>
</evidence>
<keyword evidence="5 7" id="KW-0560">Oxidoreductase</keyword>
<gene>
    <name evidence="10" type="ORF">D3H55_09250</name>
</gene>